<accession>A0AAD6ZGA1</accession>
<evidence type="ECO:0000259" key="3">
    <source>
        <dbReference type="Pfam" id="PF07993"/>
    </source>
</evidence>
<keyword evidence="1" id="KW-0596">Phosphopantetheine</keyword>
<feature type="non-terminal residue" evidence="4">
    <location>
        <position position="234"/>
    </location>
</feature>
<dbReference type="Pfam" id="PF07993">
    <property type="entry name" value="NAD_binding_4"/>
    <property type="match status" value="1"/>
</dbReference>
<dbReference type="EMBL" id="JARIHO010000050">
    <property type="protein sequence ID" value="KAJ7321689.1"/>
    <property type="molecule type" value="Genomic_DNA"/>
</dbReference>
<evidence type="ECO:0000256" key="2">
    <source>
        <dbReference type="ARBA" id="ARBA00022553"/>
    </source>
</evidence>
<dbReference type="InterPro" id="IPR051414">
    <property type="entry name" value="Adenylate-forming_Reductase"/>
</dbReference>
<organism evidence="4 5">
    <name type="scientific">Mycena albidolilacea</name>
    <dbReference type="NCBI Taxonomy" id="1033008"/>
    <lineage>
        <taxon>Eukaryota</taxon>
        <taxon>Fungi</taxon>
        <taxon>Dikarya</taxon>
        <taxon>Basidiomycota</taxon>
        <taxon>Agaricomycotina</taxon>
        <taxon>Agaricomycetes</taxon>
        <taxon>Agaricomycetidae</taxon>
        <taxon>Agaricales</taxon>
        <taxon>Marasmiineae</taxon>
        <taxon>Mycenaceae</taxon>
        <taxon>Mycena</taxon>
    </lineage>
</organism>
<protein>
    <recommendedName>
        <fullName evidence="3">Thioester reductase (TE) domain-containing protein</fullName>
    </recommendedName>
</protein>
<evidence type="ECO:0000313" key="4">
    <source>
        <dbReference type="EMBL" id="KAJ7321689.1"/>
    </source>
</evidence>
<evidence type="ECO:0000313" key="5">
    <source>
        <dbReference type="Proteomes" id="UP001218218"/>
    </source>
</evidence>
<sequence>VDFNKVLSSFKLHVKGTRNLIDLVWQSATESSIQFLFTSSIGAASGWNPKLGPFPEELQLNASVAIRSGYGESKYISERILAASGLDATSFKIGQICGSTNNGGLSTTDWVPAIVKSSIALGNFPSDPSGVVSWLPPEAVSRVIVDAALSADKPPPTANIIHPRPILWDVVMSTMASAVQLPLIPFADWVQQIEVRSTRATAEDIANIPGIKLLDFLKAISAETEATEFSTTKA</sequence>
<feature type="domain" description="Thioester reductase (TE)" evidence="3">
    <location>
        <begin position="10"/>
        <end position="144"/>
    </location>
</feature>
<dbReference type="PANTHER" id="PTHR43439:SF2">
    <property type="entry name" value="ENZYME, PUTATIVE (JCVI)-RELATED"/>
    <property type="match status" value="1"/>
</dbReference>
<proteinExistence type="predicted"/>
<dbReference type="PANTHER" id="PTHR43439">
    <property type="entry name" value="PHENYLACETATE-COENZYME A LIGASE"/>
    <property type="match status" value="1"/>
</dbReference>
<reference evidence="4" key="1">
    <citation type="submission" date="2023-03" db="EMBL/GenBank/DDBJ databases">
        <title>Massive genome expansion in bonnet fungi (Mycena s.s.) driven by repeated elements and novel gene families across ecological guilds.</title>
        <authorList>
            <consortium name="Lawrence Berkeley National Laboratory"/>
            <person name="Harder C.B."/>
            <person name="Miyauchi S."/>
            <person name="Viragh M."/>
            <person name="Kuo A."/>
            <person name="Thoen E."/>
            <person name="Andreopoulos B."/>
            <person name="Lu D."/>
            <person name="Skrede I."/>
            <person name="Drula E."/>
            <person name="Henrissat B."/>
            <person name="Morin E."/>
            <person name="Kohler A."/>
            <person name="Barry K."/>
            <person name="LaButti K."/>
            <person name="Morin E."/>
            <person name="Salamov A."/>
            <person name="Lipzen A."/>
            <person name="Mereny Z."/>
            <person name="Hegedus B."/>
            <person name="Baldrian P."/>
            <person name="Stursova M."/>
            <person name="Weitz H."/>
            <person name="Taylor A."/>
            <person name="Grigoriev I.V."/>
            <person name="Nagy L.G."/>
            <person name="Martin F."/>
            <person name="Kauserud H."/>
        </authorList>
    </citation>
    <scope>NUCLEOTIDE SEQUENCE</scope>
    <source>
        <strain evidence="4">CBHHK002</strain>
    </source>
</reference>
<dbReference type="InterPro" id="IPR013120">
    <property type="entry name" value="FAR_NAD-bd"/>
</dbReference>
<keyword evidence="5" id="KW-1185">Reference proteome</keyword>
<evidence type="ECO:0000256" key="1">
    <source>
        <dbReference type="ARBA" id="ARBA00022450"/>
    </source>
</evidence>
<dbReference type="AlphaFoldDB" id="A0AAD6ZGA1"/>
<name>A0AAD6ZGA1_9AGAR</name>
<keyword evidence="2" id="KW-0597">Phosphoprotein</keyword>
<dbReference type="InterPro" id="IPR036291">
    <property type="entry name" value="NAD(P)-bd_dom_sf"/>
</dbReference>
<dbReference type="Gene3D" id="3.40.50.720">
    <property type="entry name" value="NAD(P)-binding Rossmann-like Domain"/>
    <property type="match status" value="1"/>
</dbReference>
<dbReference type="Proteomes" id="UP001218218">
    <property type="component" value="Unassembled WGS sequence"/>
</dbReference>
<gene>
    <name evidence="4" type="ORF">DFH08DRAFT_1033697</name>
</gene>
<feature type="non-terminal residue" evidence="4">
    <location>
        <position position="1"/>
    </location>
</feature>
<comment type="caution">
    <text evidence="4">The sequence shown here is derived from an EMBL/GenBank/DDBJ whole genome shotgun (WGS) entry which is preliminary data.</text>
</comment>
<dbReference type="SUPFAM" id="SSF51735">
    <property type="entry name" value="NAD(P)-binding Rossmann-fold domains"/>
    <property type="match status" value="1"/>
</dbReference>